<keyword evidence="8" id="KW-0406">Ion transport</keyword>
<evidence type="ECO:0000259" key="12">
    <source>
        <dbReference type="Pfam" id="PF00520"/>
    </source>
</evidence>
<sequence>MLRAFRLLRIVSNVRAGRVLMYTVKANGKDLIILALFLLAGMCTFASIVFIAERNDNARSIPQWWYWSVITMTTVGYGDITVKTDVGRFIACLCALSGVLMFALTVPLFANHFLTLYNYVGSSTHKRTNNAETEGSNTDQHDSSIKTDFKSMNHALETKGNENAIISPV</sequence>
<keyword evidence="9 11" id="KW-0472">Membrane</keyword>
<dbReference type="InterPro" id="IPR005821">
    <property type="entry name" value="Ion_trans_dom"/>
</dbReference>
<evidence type="ECO:0000256" key="10">
    <source>
        <dbReference type="ARBA" id="ARBA00023303"/>
    </source>
</evidence>
<dbReference type="PANTHER" id="PTHR11537">
    <property type="entry name" value="VOLTAGE-GATED POTASSIUM CHANNEL"/>
    <property type="match status" value="1"/>
</dbReference>
<keyword evidence="6" id="KW-0630">Potassium</keyword>
<keyword evidence="2" id="KW-0813">Transport</keyword>
<protein>
    <recommendedName>
        <fullName evidence="12">Ion transport domain-containing protein</fullName>
    </recommendedName>
</protein>
<feature type="transmembrane region" description="Helical" evidence="11">
    <location>
        <begin position="89"/>
        <end position="110"/>
    </location>
</feature>
<keyword evidence="4 11" id="KW-0812">Transmembrane</keyword>
<evidence type="ECO:0000256" key="3">
    <source>
        <dbReference type="ARBA" id="ARBA00022538"/>
    </source>
</evidence>
<reference evidence="13" key="1">
    <citation type="journal article" date="2019" name="bioRxiv">
        <title>The Genome of the Zebra Mussel, Dreissena polymorpha: A Resource for Invasive Species Research.</title>
        <authorList>
            <person name="McCartney M.A."/>
            <person name="Auch B."/>
            <person name="Kono T."/>
            <person name="Mallez S."/>
            <person name="Zhang Y."/>
            <person name="Obille A."/>
            <person name="Becker A."/>
            <person name="Abrahante J.E."/>
            <person name="Garbe J."/>
            <person name="Badalamenti J.P."/>
            <person name="Herman A."/>
            <person name="Mangelson H."/>
            <person name="Liachko I."/>
            <person name="Sullivan S."/>
            <person name="Sone E.D."/>
            <person name="Koren S."/>
            <person name="Silverstein K.A.T."/>
            <person name="Beckman K.B."/>
            <person name="Gohl D.M."/>
        </authorList>
    </citation>
    <scope>NUCLEOTIDE SEQUENCE</scope>
    <source>
        <strain evidence="13">Duluth1</strain>
        <tissue evidence="13">Whole animal</tissue>
    </source>
</reference>
<evidence type="ECO:0000256" key="5">
    <source>
        <dbReference type="ARBA" id="ARBA00022826"/>
    </source>
</evidence>
<keyword evidence="7 11" id="KW-1133">Transmembrane helix</keyword>
<dbReference type="PANTHER" id="PTHR11537:SF254">
    <property type="entry name" value="POTASSIUM VOLTAGE-GATED CHANNEL PROTEIN SHAB"/>
    <property type="match status" value="1"/>
</dbReference>
<keyword evidence="5" id="KW-0631">Potassium channel</keyword>
<dbReference type="GO" id="GO:0001508">
    <property type="term" value="P:action potential"/>
    <property type="evidence" value="ECO:0007669"/>
    <property type="project" value="TreeGrafter"/>
</dbReference>
<proteinExistence type="predicted"/>
<dbReference type="AlphaFoldDB" id="A0A9D4K011"/>
<evidence type="ECO:0000256" key="11">
    <source>
        <dbReference type="SAM" id="Phobius"/>
    </source>
</evidence>
<reference evidence="13" key="2">
    <citation type="submission" date="2020-11" db="EMBL/GenBank/DDBJ databases">
        <authorList>
            <person name="McCartney M.A."/>
            <person name="Auch B."/>
            <person name="Kono T."/>
            <person name="Mallez S."/>
            <person name="Becker A."/>
            <person name="Gohl D.M."/>
            <person name="Silverstein K.A.T."/>
            <person name="Koren S."/>
            <person name="Bechman K.B."/>
            <person name="Herman A."/>
            <person name="Abrahante J.E."/>
            <person name="Garbe J."/>
        </authorList>
    </citation>
    <scope>NUCLEOTIDE SEQUENCE</scope>
    <source>
        <strain evidence="13">Duluth1</strain>
        <tissue evidence="13">Whole animal</tissue>
    </source>
</reference>
<keyword evidence="14" id="KW-1185">Reference proteome</keyword>
<feature type="domain" description="Ion transport" evidence="12">
    <location>
        <begin position="2"/>
        <end position="117"/>
    </location>
</feature>
<keyword evidence="3" id="KW-0633">Potassium transport</keyword>
<evidence type="ECO:0000256" key="9">
    <source>
        <dbReference type="ARBA" id="ARBA00023136"/>
    </source>
</evidence>
<evidence type="ECO:0000256" key="6">
    <source>
        <dbReference type="ARBA" id="ARBA00022958"/>
    </source>
</evidence>
<dbReference type="Pfam" id="PF00520">
    <property type="entry name" value="Ion_trans"/>
    <property type="match status" value="1"/>
</dbReference>
<evidence type="ECO:0000256" key="2">
    <source>
        <dbReference type="ARBA" id="ARBA00022448"/>
    </source>
</evidence>
<dbReference type="EMBL" id="JAIWYP010000004">
    <property type="protein sequence ID" value="KAH3830031.1"/>
    <property type="molecule type" value="Genomic_DNA"/>
</dbReference>
<dbReference type="GO" id="GO:0005249">
    <property type="term" value="F:voltage-gated potassium channel activity"/>
    <property type="evidence" value="ECO:0007669"/>
    <property type="project" value="InterPro"/>
</dbReference>
<dbReference type="InterPro" id="IPR028325">
    <property type="entry name" value="VG_K_chnl"/>
</dbReference>
<feature type="transmembrane region" description="Helical" evidence="11">
    <location>
        <begin position="64"/>
        <end position="82"/>
    </location>
</feature>
<evidence type="ECO:0000256" key="7">
    <source>
        <dbReference type="ARBA" id="ARBA00022989"/>
    </source>
</evidence>
<organism evidence="13 14">
    <name type="scientific">Dreissena polymorpha</name>
    <name type="common">Zebra mussel</name>
    <name type="synonym">Mytilus polymorpha</name>
    <dbReference type="NCBI Taxonomy" id="45954"/>
    <lineage>
        <taxon>Eukaryota</taxon>
        <taxon>Metazoa</taxon>
        <taxon>Spiralia</taxon>
        <taxon>Lophotrochozoa</taxon>
        <taxon>Mollusca</taxon>
        <taxon>Bivalvia</taxon>
        <taxon>Autobranchia</taxon>
        <taxon>Heteroconchia</taxon>
        <taxon>Euheterodonta</taxon>
        <taxon>Imparidentia</taxon>
        <taxon>Neoheterodontei</taxon>
        <taxon>Myida</taxon>
        <taxon>Dreissenoidea</taxon>
        <taxon>Dreissenidae</taxon>
        <taxon>Dreissena</taxon>
    </lineage>
</organism>
<gene>
    <name evidence="13" type="ORF">DPMN_103267</name>
</gene>
<accession>A0A9D4K011</accession>
<evidence type="ECO:0000313" key="13">
    <source>
        <dbReference type="EMBL" id="KAH3830031.1"/>
    </source>
</evidence>
<dbReference type="Proteomes" id="UP000828390">
    <property type="component" value="Unassembled WGS sequence"/>
</dbReference>
<name>A0A9D4K011_DREPO</name>
<evidence type="ECO:0000256" key="8">
    <source>
        <dbReference type="ARBA" id="ARBA00023065"/>
    </source>
</evidence>
<keyword evidence="10" id="KW-0407">Ion channel</keyword>
<dbReference type="PRINTS" id="PR00169">
    <property type="entry name" value="KCHANNEL"/>
</dbReference>
<feature type="transmembrane region" description="Helical" evidence="11">
    <location>
        <begin position="31"/>
        <end position="52"/>
    </location>
</feature>
<comment type="subcellular location">
    <subcellularLocation>
        <location evidence="1">Membrane</location>
        <topology evidence="1">Multi-pass membrane protein</topology>
    </subcellularLocation>
</comment>
<dbReference type="GO" id="GO:0008076">
    <property type="term" value="C:voltage-gated potassium channel complex"/>
    <property type="evidence" value="ECO:0007669"/>
    <property type="project" value="InterPro"/>
</dbReference>
<evidence type="ECO:0000313" key="14">
    <source>
        <dbReference type="Proteomes" id="UP000828390"/>
    </source>
</evidence>
<dbReference type="SUPFAM" id="SSF81324">
    <property type="entry name" value="Voltage-gated potassium channels"/>
    <property type="match status" value="1"/>
</dbReference>
<evidence type="ECO:0000256" key="1">
    <source>
        <dbReference type="ARBA" id="ARBA00004141"/>
    </source>
</evidence>
<comment type="caution">
    <text evidence="13">The sequence shown here is derived from an EMBL/GenBank/DDBJ whole genome shotgun (WGS) entry which is preliminary data.</text>
</comment>
<dbReference type="Gene3D" id="1.10.287.70">
    <property type="match status" value="1"/>
</dbReference>
<evidence type="ECO:0000256" key="4">
    <source>
        <dbReference type="ARBA" id="ARBA00022692"/>
    </source>
</evidence>